<reference evidence="2 3" key="1">
    <citation type="submission" date="2018-03" db="EMBL/GenBank/DDBJ databases">
        <title>Genome sequence of Clostridium liquoris DSM 100320.</title>
        <authorList>
            <person name="Poehlein A."/>
            <person name="Daniel R."/>
        </authorList>
    </citation>
    <scope>NUCLEOTIDE SEQUENCE [LARGE SCALE GENOMIC DNA]</scope>
    <source>
        <strain evidence="2 3">DSM 100320</strain>
    </source>
</reference>
<feature type="transmembrane region" description="Helical" evidence="1">
    <location>
        <begin position="145"/>
        <end position="166"/>
    </location>
</feature>
<dbReference type="EMBL" id="PVXO01000051">
    <property type="protein sequence ID" value="PRR78126.1"/>
    <property type="molecule type" value="Genomic_DNA"/>
</dbReference>
<dbReference type="InterPro" id="IPR021359">
    <property type="entry name" value="DUF2812"/>
</dbReference>
<keyword evidence="1" id="KW-1133">Transmembrane helix</keyword>
<comment type="caution">
    <text evidence="2">The sequence shown here is derived from an EMBL/GenBank/DDBJ whole genome shotgun (WGS) entry which is preliminary data.</text>
</comment>
<evidence type="ECO:0000313" key="2">
    <source>
        <dbReference type="EMBL" id="PRR78126.1"/>
    </source>
</evidence>
<organism evidence="2 3">
    <name type="scientific">Clostridium liquoris</name>
    <dbReference type="NCBI Taxonomy" id="1289519"/>
    <lineage>
        <taxon>Bacteria</taxon>
        <taxon>Bacillati</taxon>
        <taxon>Bacillota</taxon>
        <taxon>Clostridia</taxon>
        <taxon>Eubacteriales</taxon>
        <taxon>Clostridiaceae</taxon>
        <taxon>Clostridium</taxon>
    </lineage>
</organism>
<protein>
    <recommendedName>
        <fullName evidence="4">DUF2812 domain-containing protein</fullName>
    </recommendedName>
</protein>
<dbReference type="Proteomes" id="UP000239706">
    <property type="component" value="Unassembled WGS sequence"/>
</dbReference>
<evidence type="ECO:0008006" key="4">
    <source>
        <dbReference type="Google" id="ProtNLM"/>
    </source>
</evidence>
<sequence>MNKRVYRYFLGFLEKQEKFLNDMSAKGYRLVKTEKLLYEFETCTPEKYEYCIEFVADKSYKEIKEYQEFLASMGFRSFNKNLNLNYSHGKVRWRPWAKGMGQIAANPGSYNKEILILEKERDGNPFKLHTDFRDLISYYKSIRNIYLTTMVLALAFFIWSFFPHFITNGTIVFRMAMAAIELIFLIPTIMYTRIVLEYKNELKIYE</sequence>
<accession>A0A2T0B2N7</accession>
<feature type="transmembrane region" description="Helical" evidence="1">
    <location>
        <begin position="172"/>
        <end position="196"/>
    </location>
</feature>
<keyword evidence="3" id="KW-1185">Reference proteome</keyword>
<evidence type="ECO:0000256" key="1">
    <source>
        <dbReference type="SAM" id="Phobius"/>
    </source>
</evidence>
<evidence type="ECO:0000313" key="3">
    <source>
        <dbReference type="Proteomes" id="UP000239706"/>
    </source>
</evidence>
<name>A0A2T0B2N7_9CLOT</name>
<dbReference type="AlphaFoldDB" id="A0A2T0B2N7"/>
<keyword evidence="1" id="KW-0472">Membrane</keyword>
<keyword evidence="1" id="KW-0812">Transmembrane</keyword>
<dbReference type="Pfam" id="PF11193">
    <property type="entry name" value="DUF2812"/>
    <property type="match status" value="1"/>
</dbReference>
<gene>
    <name evidence="2" type="ORF">CLLI_18900</name>
</gene>
<dbReference type="OrthoDB" id="8757095at2"/>
<proteinExistence type="predicted"/>
<dbReference type="RefSeq" id="WP_106063970.1">
    <property type="nucleotide sequence ID" value="NZ_PVXO01000051.1"/>
</dbReference>